<dbReference type="Proteomes" id="UP000499080">
    <property type="component" value="Unassembled WGS sequence"/>
</dbReference>
<name>A0A4Y2ECS3_ARAVE</name>
<sequence>MNVSSMRRTEIVFTRGALGNRSFSVCPTHRCFWKKLPETLDEMWESAKTENSKSKRNKIKHRTIENASAAESTIGTLLYSAPSPVFVNEHHGQEKGGVCGLNYYLVTTTTILTGSTSSRAPSLPPSTPGHAMSKQSRARSHHPLAESTS</sequence>
<evidence type="ECO:0000256" key="1">
    <source>
        <dbReference type="SAM" id="MobiDB-lite"/>
    </source>
</evidence>
<proteinExistence type="predicted"/>
<keyword evidence="3" id="KW-1185">Reference proteome</keyword>
<comment type="caution">
    <text evidence="2">The sequence shown here is derived from an EMBL/GenBank/DDBJ whole genome shotgun (WGS) entry which is preliminary data.</text>
</comment>
<organism evidence="2 3">
    <name type="scientific">Araneus ventricosus</name>
    <name type="common">Orbweaver spider</name>
    <name type="synonym">Epeira ventricosa</name>
    <dbReference type="NCBI Taxonomy" id="182803"/>
    <lineage>
        <taxon>Eukaryota</taxon>
        <taxon>Metazoa</taxon>
        <taxon>Ecdysozoa</taxon>
        <taxon>Arthropoda</taxon>
        <taxon>Chelicerata</taxon>
        <taxon>Arachnida</taxon>
        <taxon>Araneae</taxon>
        <taxon>Araneomorphae</taxon>
        <taxon>Entelegynae</taxon>
        <taxon>Araneoidea</taxon>
        <taxon>Araneidae</taxon>
        <taxon>Araneus</taxon>
    </lineage>
</organism>
<reference evidence="2 3" key="1">
    <citation type="journal article" date="2019" name="Sci. Rep.">
        <title>Orb-weaving spider Araneus ventricosus genome elucidates the spidroin gene catalogue.</title>
        <authorList>
            <person name="Kono N."/>
            <person name="Nakamura H."/>
            <person name="Ohtoshi R."/>
            <person name="Moran D.A.P."/>
            <person name="Shinohara A."/>
            <person name="Yoshida Y."/>
            <person name="Fujiwara M."/>
            <person name="Mori M."/>
            <person name="Tomita M."/>
            <person name="Arakawa K."/>
        </authorList>
    </citation>
    <scope>NUCLEOTIDE SEQUENCE [LARGE SCALE GENOMIC DNA]</scope>
</reference>
<evidence type="ECO:0000313" key="2">
    <source>
        <dbReference type="EMBL" id="GBM26940.1"/>
    </source>
</evidence>
<protein>
    <submittedName>
        <fullName evidence="2">Uncharacterized protein</fullName>
    </submittedName>
</protein>
<dbReference type="AlphaFoldDB" id="A0A4Y2ECS3"/>
<accession>A0A4Y2ECS3</accession>
<gene>
    <name evidence="2" type="ORF">AVEN_196883_1</name>
</gene>
<dbReference type="EMBL" id="BGPR01000573">
    <property type="protein sequence ID" value="GBM26940.1"/>
    <property type="molecule type" value="Genomic_DNA"/>
</dbReference>
<feature type="region of interest" description="Disordered" evidence="1">
    <location>
        <begin position="114"/>
        <end position="149"/>
    </location>
</feature>
<evidence type="ECO:0000313" key="3">
    <source>
        <dbReference type="Proteomes" id="UP000499080"/>
    </source>
</evidence>